<proteinExistence type="predicted"/>
<evidence type="ECO:0000313" key="1">
    <source>
        <dbReference type="EMBL" id="CVI22917.1"/>
    </source>
</evidence>
<gene>
    <name evidence="1" type="ORF">AGR4A_Lc40681</name>
</gene>
<protein>
    <submittedName>
        <fullName evidence="1">Uncharacterized protein</fullName>
    </submittedName>
</protein>
<evidence type="ECO:0000313" key="2">
    <source>
        <dbReference type="Proteomes" id="UP000192074"/>
    </source>
</evidence>
<dbReference type="AlphaFoldDB" id="A0A822V600"/>
<reference evidence="1 2" key="1">
    <citation type="submission" date="2016-01" db="EMBL/GenBank/DDBJ databases">
        <authorList>
            <person name="Regsiter A."/>
            <person name="william w."/>
        </authorList>
    </citation>
    <scope>NUCLEOTIDE SEQUENCE [LARGE SCALE GENOMIC DNA]</scope>
    <source>
        <strain evidence="1 2">B6</strain>
    </source>
</reference>
<dbReference type="Proteomes" id="UP000192074">
    <property type="component" value="Unassembled WGS sequence"/>
</dbReference>
<organism evidence="1 2">
    <name type="scientific">Agrobacterium tumefaciens str. B6</name>
    <dbReference type="NCBI Taxonomy" id="1183423"/>
    <lineage>
        <taxon>Bacteria</taxon>
        <taxon>Pseudomonadati</taxon>
        <taxon>Pseudomonadota</taxon>
        <taxon>Alphaproteobacteria</taxon>
        <taxon>Hyphomicrobiales</taxon>
        <taxon>Rhizobiaceae</taxon>
        <taxon>Rhizobium/Agrobacterium group</taxon>
        <taxon>Agrobacterium</taxon>
        <taxon>Agrobacterium tumefaciens complex</taxon>
    </lineage>
</organism>
<accession>A0A822V600</accession>
<dbReference type="EMBL" id="FCNL01000034">
    <property type="protein sequence ID" value="CVI22917.1"/>
    <property type="molecule type" value="Genomic_DNA"/>
</dbReference>
<comment type="caution">
    <text evidence="1">The sequence shown here is derived from an EMBL/GenBank/DDBJ whole genome shotgun (WGS) entry which is preliminary data.</text>
</comment>
<sequence>MWLRYCGCALKQFGLVCGLKIFTGKENNVDNNNSARHSAGRIASDRCQFRTCRNSSAPW</sequence>
<name>A0A822V600_AGRTU</name>